<dbReference type="InterPro" id="IPR034660">
    <property type="entry name" value="DinB/YfiT-like"/>
</dbReference>
<sequence length="189" mass="21131">MKLNNSIVIIALLFTISINAQKDKLLYYEIPEASENFTAGTVAARLVDGLGFRYHHASEGLTEKDLKFSPSEGARSAEETLQHIYDLSKIIVNACLHKPNNREKEALTYAQLRAKTLQNFKTAADILRSSDDISEFTLNFGDNKIPFWNNINGPIADAIWHAGQLATIRRMSGNPINSKVNHFNGTVRQ</sequence>
<name>A0ABU2YFV8_9FLAO</name>
<dbReference type="SUPFAM" id="SSF109854">
    <property type="entry name" value="DinB/YfiT-like putative metalloenzymes"/>
    <property type="match status" value="1"/>
</dbReference>
<keyword evidence="2" id="KW-1185">Reference proteome</keyword>
<reference evidence="1 2" key="1">
    <citation type="submission" date="2023-09" db="EMBL/GenBank/DDBJ databases">
        <authorList>
            <person name="Rey-Velasco X."/>
        </authorList>
    </citation>
    <scope>NUCLEOTIDE SEQUENCE [LARGE SCALE GENOMIC DNA]</scope>
    <source>
        <strain evidence="1 2">W332</strain>
    </source>
</reference>
<dbReference type="Proteomes" id="UP001259492">
    <property type="component" value="Unassembled WGS sequence"/>
</dbReference>
<dbReference type="Gene3D" id="1.20.120.450">
    <property type="entry name" value="dinb family like domain"/>
    <property type="match status" value="1"/>
</dbReference>
<evidence type="ECO:0008006" key="3">
    <source>
        <dbReference type="Google" id="ProtNLM"/>
    </source>
</evidence>
<evidence type="ECO:0000313" key="1">
    <source>
        <dbReference type="EMBL" id="MDT0557064.1"/>
    </source>
</evidence>
<comment type="caution">
    <text evidence="1">The sequence shown here is derived from an EMBL/GenBank/DDBJ whole genome shotgun (WGS) entry which is preliminary data.</text>
</comment>
<dbReference type="EMBL" id="JAVRIA010000001">
    <property type="protein sequence ID" value="MDT0557064.1"/>
    <property type="molecule type" value="Genomic_DNA"/>
</dbReference>
<accession>A0ABU2YFV8</accession>
<evidence type="ECO:0000313" key="2">
    <source>
        <dbReference type="Proteomes" id="UP001259492"/>
    </source>
</evidence>
<protein>
    <recommendedName>
        <fullName evidence="3">DinB family protein</fullName>
    </recommendedName>
</protein>
<gene>
    <name evidence="1" type="ORF">RM697_00305</name>
</gene>
<proteinExistence type="predicted"/>
<dbReference type="RefSeq" id="WP_311425838.1">
    <property type="nucleotide sequence ID" value="NZ_JAVRIA010000001.1"/>
</dbReference>
<organism evidence="1 2">
    <name type="scientific">Microcosmobacter mediterraneus</name>
    <dbReference type="NCBI Taxonomy" id="3075607"/>
    <lineage>
        <taxon>Bacteria</taxon>
        <taxon>Pseudomonadati</taxon>
        <taxon>Bacteroidota</taxon>
        <taxon>Flavobacteriia</taxon>
        <taxon>Flavobacteriales</taxon>
        <taxon>Flavobacteriaceae</taxon>
        <taxon>Microcosmobacter</taxon>
    </lineage>
</organism>